<proteinExistence type="inferred from homology"/>
<dbReference type="SUPFAM" id="SSF140102">
    <property type="entry name" value="ISY1 domain-like"/>
    <property type="match status" value="1"/>
</dbReference>
<gene>
    <name evidence="8" type="ORF">BABINDRAFT_163384</name>
</gene>
<evidence type="ECO:0000313" key="8">
    <source>
        <dbReference type="EMBL" id="ODQ77671.1"/>
    </source>
</evidence>
<name>A0A1E3QIZ7_9ASCO</name>
<dbReference type="AlphaFoldDB" id="A0A1E3QIZ7"/>
<sequence>MSRNSEKSQSSLHRFQAYKNQIGGVLESNPNLRPKSVKSCKSLPQAEKWRSVVLKEINGRLTRINDASLNDYQIRDINDELNKMIKELRSWEYHIKELGGVDYINVQTARLAGSPNFGALGYSLRGYKYFGRAKELEGVKEIIDFQRKQKLESQDLFNNKKSERAAKSKALKELEARAGPLYYGYLDEAGSGVDKVIETDLDVLIDQVNEALGDGVLENVVPREPVASRNEEVSELLTFERAKSKRIVRELRNKEREGGDVSDAGFLEINDDEFQIPSVEEIEALLVSRRKQALLERLKIQA</sequence>
<dbReference type="Proteomes" id="UP000094336">
    <property type="component" value="Unassembled WGS sequence"/>
</dbReference>
<evidence type="ECO:0000256" key="4">
    <source>
        <dbReference type="ARBA" id="ARBA00022728"/>
    </source>
</evidence>
<evidence type="ECO:0000256" key="7">
    <source>
        <dbReference type="ARBA" id="ARBA00073166"/>
    </source>
</evidence>
<dbReference type="InterPro" id="IPR029012">
    <property type="entry name" value="Helix_hairpin_bin_sf"/>
</dbReference>
<evidence type="ECO:0000256" key="5">
    <source>
        <dbReference type="ARBA" id="ARBA00023187"/>
    </source>
</evidence>
<evidence type="ECO:0000256" key="3">
    <source>
        <dbReference type="ARBA" id="ARBA00019194"/>
    </source>
</evidence>
<keyword evidence="4" id="KW-0747">Spliceosome</keyword>
<dbReference type="GO" id="GO:0071014">
    <property type="term" value="C:post-mRNA release spliceosomal complex"/>
    <property type="evidence" value="ECO:0007669"/>
    <property type="project" value="UniProtKB-ARBA"/>
</dbReference>
<dbReference type="InterPro" id="IPR037200">
    <property type="entry name" value="Isy1_sf"/>
</dbReference>
<evidence type="ECO:0000256" key="1">
    <source>
        <dbReference type="ARBA" id="ARBA00004123"/>
    </source>
</evidence>
<keyword evidence="5" id="KW-0508">mRNA splicing</keyword>
<dbReference type="STRING" id="984486.A0A1E3QIZ7"/>
<dbReference type="GO" id="GO:0005684">
    <property type="term" value="C:U2-type spliceosomal complex"/>
    <property type="evidence" value="ECO:0007669"/>
    <property type="project" value="UniProtKB-ARBA"/>
</dbReference>
<comment type="similarity">
    <text evidence="2">Belongs to the ISY1 family.</text>
</comment>
<dbReference type="Pfam" id="PF06246">
    <property type="entry name" value="Isy1"/>
    <property type="match status" value="1"/>
</dbReference>
<dbReference type="Gene3D" id="1.10.287.660">
    <property type="entry name" value="Helix hairpin bin"/>
    <property type="match status" value="1"/>
</dbReference>
<keyword evidence="9" id="KW-1185">Reference proteome</keyword>
<dbReference type="EMBL" id="KV454439">
    <property type="protein sequence ID" value="ODQ77671.1"/>
    <property type="molecule type" value="Genomic_DNA"/>
</dbReference>
<organism evidence="8 9">
    <name type="scientific">Babjeviella inositovora NRRL Y-12698</name>
    <dbReference type="NCBI Taxonomy" id="984486"/>
    <lineage>
        <taxon>Eukaryota</taxon>
        <taxon>Fungi</taxon>
        <taxon>Dikarya</taxon>
        <taxon>Ascomycota</taxon>
        <taxon>Saccharomycotina</taxon>
        <taxon>Pichiomycetes</taxon>
        <taxon>Serinales incertae sedis</taxon>
        <taxon>Babjeviella</taxon>
    </lineage>
</organism>
<dbReference type="GeneID" id="30147736"/>
<dbReference type="OrthoDB" id="1739576at2759"/>
<dbReference type="RefSeq" id="XP_018982999.1">
    <property type="nucleotide sequence ID" value="XM_019129883.1"/>
</dbReference>
<accession>A0A1E3QIZ7</accession>
<keyword evidence="6" id="KW-0539">Nucleus</keyword>
<dbReference type="FunFam" id="1.10.287.660:FF:000001">
    <property type="entry name" value="pre-mRNA-splicing factor ISY1 homolog"/>
    <property type="match status" value="1"/>
</dbReference>
<protein>
    <recommendedName>
        <fullName evidence="3">Pre-mRNA-splicing factor ISY1</fullName>
    </recommendedName>
    <alternativeName>
        <fullName evidence="7">Pre-mRNA-splicing factor isy1</fullName>
    </alternativeName>
</protein>
<evidence type="ECO:0000313" key="9">
    <source>
        <dbReference type="Proteomes" id="UP000094336"/>
    </source>
</evidence>
<dbReference type="PANTHER" id="PTHR13021">
    <property type="entry name" value="PRE-MRNA-SPLICING FACTOR ISY1"/>
    <property type="match status" value="1"/>
</dbReference>
<dbReference type="GO" id="GO:0000974">
    <property type="term" value="C:Prp19 complex"/>
    <property type="evidence" value="ECO:0007669"/>
    <property type="project" value="UniProtKB-ARBA"/>
</dbReference>
<comment type="subcellular location">
    <subcellularLocation>
        <location evidence="1">Nucleus</location>
    </subcellularLocation>
</comment>
<evidence type="ECO:0000256" key="2">
    <source>
        <dbReference type="ARBA" id="ARBA00007002"/>
    </source>
</evidence>
<keyword evidence="4" id="KW-0507">mRNA processing</keyword>
<dbReference type="InterPro" id="IPR009360">
    <property type="entry name" value="Isy1"/>
</dbReference>
<evidence type="ECO:0000256" key="6">
    <source>
        <dbReference type="ARBA" id="ARBA00023242"/>
    </source>
</evidence>
<dbReference type="GO" id="GO:0000350">
    <property type="term" value="P:generation of catalytic spliceosome for second transesterification step"/>
    <property type="evidence" value="ECO:0007669"/>
    <property type="project" value="InterPro"/>
</dbReference>
<reference evidence="9" key="1">
    <citation type="submission" date="2016-05" db="EMBL/GenBank/DDBJ databases">
        <title>Comparative genomics of biotechnologically important yeasts.</title>
        <authorList>
            <consortium name="DOE Joint Genome Institute"/>
            <person name="Riley R."/>
            <person name="Haridas S."/>
            <person name="Wolfe K.H."/>
            <person name="Lopes M.R."/>
            <person name="Hittinger C.T."/>
            <person name="Goker M."/>
            <person name="Salamov A."/>
            <person name="Wisecaver J."/>
            <person name="Long T.M."/>
            <person name="Aerts A.L."/>
            <person name="Barry K."/>
            <person name="Choi C."/>
            <person name="Clum A."/>
            <person name="Coughlan A.Y."/>
            <person name="Deshpande S."/>
            <person name="Douglass A.P."/>
            <person name="Hanson S.J."/>
            <person name="Klenk H.-P."/>
            <person name="Labutti K."/>
            <person name="Lapidus A."/>
            <person name="Lindquist E."/>
            <person name="Lipzen A."/>
            <person name="Meier-Kolthoff J.P."/>
            <person name="Ohm R.A."/>
            <person name="Otillar R.P."/>
            <person name="Pangilinan J."/>
            <person name="Peng Y."/>
            <person name="Rokas A."/>
            <person name="Rosa C.A."/>
            <person name="Scheuner C."/>
            <person name="Sibirny A.A."/>
            <person name="Slot J.C."/>
            <person name="Stielow J.B."/>
            <person name="Sun H."/>
            <person name="Kurtzman C.P."/>
            <person name="Blackwell M."/>
            <person name="Grigoriev I.V."/>
            <person name="Jeffries T.W."/>
        </authorList>
    </citation>
    <scope>NUCLEOTIDE SEQUENCE [LARGE SCALE GENOMIC DNA]</scope>
    <source>
        <strain evidence="9">NRRL Y-12698</strain>
    </source>
</reference>